<reference evidence="9 10" key="1">
    <citation type="submission" date="2021-03" db="EMBL/GenBank/DDBJ databases">
        <title>Genomic Encyclopedia of Type Strains, Phase IV (KMG-IV): sequencing the most valuable type-strain genomes for metagenomic binning, comparative biology and taxonomic classification.</title>
        <authorList>
            <person name="Goeker M."/>
        </authorList>
    </citation>
    <scope>NUCLEOTIDE SEQUENCE [LARGE SCALE GENOMIC DNA]</scope>
    <source>
        <strain evidence="9 10">DSM 27512</strain>
    </source>
</reference>
<feature type="transmembrane region" description="Helical" evidence="7">
    <location>
        <begin position="236"/>
        <end position="255"/>
    </location>
</feature>
<dbReference type="EMBL" id="JAGGLI010000013">
    <property type="protein sequence ID" value="MBP2027639.1"/>
    <property type="molecule type" value="Genomic_DNA"/>
</dbReference>
<comment type="caution">
    <text evidence="9">The sequence shown here is derived from an EMBL/GenBank/DDBJ whole genome shotgun (WGS) entry which is preliminary data.</text>
</comment>
<accession>A0ABS4KIQ2</accession>
<dbReference type="Proteomes" id="UP001314903">
    <property type="component" value="Unassembled WGS sequence"/>
</dbReference>
<evidence type="ECO:0000256" key="3">
    <source>
        <dbReference type="ARBA" id="ARBA00022692"/>
    </source>
</evidence>
<comment type="subcellular location">
    <subcellularLocation>
        <location evidence="1">Cell membrane</location>
        <topology evidence="1">Multi-pass membrane protein</topology>
    </subcellularLocation>
</comment>
<evidence type="ECO:0000313" key="9">
    <source>
        <dbReference type="EMBL" id="MBP2027639.1"/>
    </source>
</evidence>
<gene>
    <name evidence="9" type="ORF">J2Z35_001436</name>
</gene>
<evidence type="ECO:0000256" key="5">
    <source>
        <dbReference type="ARBA" id="ARBA00023136"/>
    </source>
</evidence>
<evidence type="ECO:0000256" key="1">
    <source>
        <dbReference type="ARBA" id="ARBA00004651"/>
    </source>
</evidence>
<evidence type="ECO:0000259" key="8">
    <source>
        <dbReference type="Pfam" id="PF06738"/>
    </source>
</evidence>
<evidence type="ECO:0000256" key="6">
    <source>
        <dbReference type="ARBA" id="ARBA00034125"/>
    </source>
</evidence>
<feature type="transmembrane region" description="Helical" evidence="7">
    <location>
        <begin position="197"/>
        <end position="216"/>
    </location>
</feature>
<protein>
    <submittedName>
        <fullName evidence="9">Uncharacterized membrane protein YjjP (DUF1212 family)</fullName>
    </submittedName>
</protein>
<dbReference type="InterPro" id="IPR050539">
    <property type="entry name" value="ThrE_Dicarb/AminoAcid_Exp"/>
</dbReference>
<feature type="domain" description="Threonine/serine exporter-like N-terminal" evidence="8">
    <location>
        <begin position="14"/>
        <end position="251"/>
    </location>
</feature>
<comment type="similarity">
    <text evidence="6">Belongs to the ThrE exporter (TC 2.A.79) family.</text>
</comment>
<evidence type="ECO:0000256" key="7">
    <source>
        <dbReference type="SAM" id="Phobius"/>
    </source>
</evidence>
<name>A0ABS4KIQ2_9FIRM</name>
<dbReference type="Pfam" id="PF06738">
    <property type="entry name" value="ThrE"/>
    <property type="match status" value="1"/>
</dbReference>
<proteinExistence type="inferred from homology"/>
<evidence type="ECO:0000313" key="10">
    <source>
        <dbReference type="Proteomes" id="UP001314903"/>
    </source>
</evidence>
<dbReference type="PANTHER" id="PTHR34390">
    <property type="entry name" value="UPF0442 PROTEIN YJJB-RELATED"/>
    <property type="match status" value="1"/>
</dbReference>
<evidence type="ECO:0000256" key="2">
    <source>
        <dbReference type="ARBA" id="ARBA00022475"/>
    </source>
</evidence>
<evidence type="ECO:0000256" key="4">
    <source>
        <dbReference type="ARBA" id="ARBA00022989"/>
    </source>
</evidence>
<keyword evidence="3 7" id="KW-0812">Transmembrane</keyword>
<feature type="transmembrane region" description="Helical" evidence="7">
    <location>
        <begin position="169"/>
        <end position="191"/>
    </location>
</feature>
<keyword evidence="10" id="KW-1185">Reference proteome</keyword>
<feature type="transmembrane region" description="Helical" evidence="7">
    <location>
        <begin position="141"/>
        <end position="157"/>
    </location>
</feature>
<keyword evidence="4 7" id="KW-1133">Transmembrane helix</keyword>
<organism evidence="9 10">
    <name type="scientific">Acetoanaerobium pronyense</name>
    <dbReference type="NCBI Taxonomy" id="1482736"/>
    <lineage>
        <taxon>Bacteria</taxon>
        <taxon>Bacillati</taxon>
        <taxon>Bacillota</taxon>
        <taxon>Clostridia</taxon>
        <taxon>Peptostreptococcales</taxon>
        <taxon>Filifactoraceae</taxon>
        <taxon>Acetoanaerobium</taxon>
    </lineage>
</organism>
<keyword evidence="5 7" id="KW-0472">Membrane</keyword>
<keyword evidence="2" id="KW-1003">Cell membrane</keyword>
<dbReference type="PANTHER" id="PTHR34390:SF2">
    <property type="entry name" value="SUCCINATE TRANSPORTER SUBUNIT YJJP-RELATED"/>
    <property type="match status" value="1"/>
</dbReference>
<dbReference type="InterPro" id="IPR010619">
    <property type="entry name" value="ThrE-like_N"/>
</dbReference>
<sequence length="259" mass="28116">MNELTELNKKKILRLALYAGEIMLKNGAETYRVEDTIIRICKSKRLKHVSAFVTPTVIMVSDDRFDGFSFIKTIRSRKTDLNKISLINDFSRDFVSSSMDIETGLRELKKIEKATIYSISTKVIWSGIASAMFALLFGGSLYDFVGAFLISMLAMVVSDKLNQLSETSFLANAAAGVIIGVVSIIFKYLIAPANIDMIIVGSIMPLLPGVGLTNGIRDFISGDLISGLSRVSEAMLVAVSIAVGVGTSLSIWINIGGTL</sequence>
<dbReference type="RefSeq" id="WP_209660699.1">
    <property type="nucleotide sequence ID" value="NZ_JAGGLI010000013.1"/>
</dbReference>